<dbReference type="Gene3D" id="3.30.420.10">
    <property type="entry name" value="Ribonuclease H-like superfamily/Ribonuclease H"/>
    <property type="match status" value="1"/>
</dbReference>
<evidence type="ECO:0000313" key="2">
    <source>
        <dbReference type="Proteomes" id="UP000325315"/>
    </source>
</evidence>
<organism evidence="1 2">
    <name type="scientific">Gossypium australe</name>
    <dbReference type="NCBI Taxonomy" id="47621"/>
    <lineage>
        <taxon>Eukaryota</taxon>
        <taxon>Viridiplantae</taxon>
        <taxon>Streptophyta</taxon>
        <taxon>Embryophyta</taxon>
        <taxon>Tracheophyta</taxon>
        <taxon>Spermatophyta</taxon>
        <taxon>Magnoliopsida</taxon>
        <taxon>eudicotyledons</taxon>
        <taxon>Gunneridae</taxon>
        <taxon>Pentapetalae</taxon>
        <taxon>rosids</taxon>
        <taxon>malvids</taxon>
        <taxon>Malvales</taxon>
        <taxon>Malvaceae</taxon>
        <taxon>Malvoideae</taxon>
        <taxon>Gossypium</taxon>
    </lineage>
</organism>
<dbReference type="PANTHER" id="PTHR48475:SF2">
    <property type="entry name" value="RIBONUCLEASE H"/>
    <property type="match status" value="1"/>
</dbReference>
<dbReference type="GO" id="GO:0003676">
    <property type="term" value="F:nucleic acid binding"/>
    <property type="evidence" value="ECO:0007669"/>
    <property type="project" value="InterPro"/>
</dbReference>
<dbReference type="AlphaFoldDB" id="A0A5B6VBJ1"/>
<protein>
    <submittedName>
        <fullName evidence="1">Integrase, catalytic core</fullName>
    </submittedName>
</protein>
<dbReference type="InterPro" id="IPR012337">
    <property type="entry name" value="RNaseH-like_sf"/>
</dbReference>
<proteinExistence type="predicted"/>
<keyword evidence="2" id="KW-1185">Reference proteome</keyword>
<gene>
    <name evidence="1" type="ORF">EPI10_001596</name>
</gene>
<dbReference type="SUPFAM" id="SSF53098">
    <property type="entry name" value="Ribonuclease H-like"/>
    <property type="match status" value="1"/>
</dbReference>
<comment type="caution">
    <text evidence="1">The sequence shown here is derived from an EMBL/GenBank/DDBJ whole genome shotgun (WGS) entry which is preliminary data.</text>
</comment>
<dbReference type="Proteomes" id="UP000325315">
    <property type="component" value="Unassembled WGS sequence"/>
</dbReference>
<dbReference type="EMBL" id="SMMG02000007">
    <property type="protein sequence ID" value="KAA3466507.1"/>
    <property type="molecule type" value="Genomic_DNA"/>
</dbReference>
<reference evidence="2" key="1">
    <citation type="journal article" date="2019" name="Plant Biotechnol. J.">
        <title>Genome sequencing of the Australian wild diploid species Gossypium australe highlights disease resistance and delayed gland morphogenesis.</title>
        <authorList>
            <person name="Cai Y."/>
            <person name="Cai X."/>
            <person name="Wang Q."/>
            <person name="Wang P."/>
            <person name="Zhang Y."/>
            <person name="Cai C."/>
            <person name="Xu Y."/>
            <person name="Wang K."/>
            <person name="Zhou Z."/>
            <person name="Wang C."/>
            <person name="Geng S."/>
            <person name="Li B."/>
            <person name="Dong Q."/>
            <person name="Hou Y."/>
            <person name="Wang H."/>
            <person name="Ai P."/>
            <person name="Liu Z."/>
            <person name="Yi F."/>
            <person name="Sun M."/>
            <person name="An G."/>
            <person name="Cheng J."/>
            <person name="Zhang Y."/>
            <person name="Shi Q."/>
            <person name="Xie Y."/>
            <person name="Shi X."/>
            <person name="Chang Y."/>
            <person name="Huang F."/>
            <person name="Chen Y."/>
            <person name="Hong S."/>
            <person name="Mi L."/>
            <person name="Sun Q."/>
            <person name="Zhang L."/>
            <person name="Zhou B."/>
            <person name="Peng R."/>
            <person name="Zhang X."/>
            <person name="Liu F."/>
        </authorList>
    </citation>
    <scope>NUCLEOTIDE SEQUENCE [LARGE SCALE GENOMIC DNA]</scope>
    <source>
        <strain evidence="2">cv. PA1801</strain>
    </source>
</reference>
<dbReference type="PANTHER" id="PTHR48475">
    <property type="entry name" value="RIBONUCLEASE H"/>
    <property type="match status" value="1"/>
</dbReference>
<sequence length="169" mass="19568">MPQTNDPVEAMNKKILRVLKRKIGEAKGAWLEELPRILWALRATPYTATEEKTFSLVYGTETVIPTEIGITQHFDEGANQEAIRLNLDLVDEFREAAKIKNATHAHQVARYYNSKASFPALHREKMAPSWERPYKVIEKIGYEAYKLAKMEGIVLPRTWNAHHLKNYYE</sequence>
<name>A0A5B6VBJ1_9ROSI</name>
<accession>A0A5B6VBJ1</accession>
<evidence type="ECO:0000313" key="1">
    <source>
        <dbReference type="EMBL" id="KAA3466507.1"/>
    </source>
</evidence>
<dbReference type="OrthoDB" id="1739513at2759"/>
<dbReference type="InterPro" id="IPR036397">
    <property type="entry name" value="RNaseH_sf"/>
</dbReference>